<accession>A0A975QKY7</accession>
<evidence type="ECO:0000313" key="2">
    <source>
        <dbReference type="Proteomes" id="UP000682416"/>
    </source>
</evidence>
<evidence type="ECO:0000313" key="1">
    <source>
        <dbReference type="EMBL" id="QVJ03231.1"/>
    </source>
</evidence>
<dbReference type="InterPro" id="IPR038646">
    <property type="entry name" value="Atu4866-like_sf"/>
</dbReference>
<dbReference type="EMBL" id="CP074402">
    <property type="protein sequence ID" value="QVJ03231.1"/>
    <property type="molecule type" value="Genomic_DNA"/>
</dbReference>
<keyword evidence="2" id="KW-1185">Reference proteome</keyword>
<name>A0A975QKY7_9ACTN</name>
<gene>
    <name evidence="1" type="ORF">KGD82_10090</name>
</gene>
<protein>
    <submittedName>
        <fullName evidence="1">Atu4866 domain-containing protein</fullName>
    </submittedName>
</protein>
<organism evidence="1 2">
    <name type="scientific">Nocardiopsis eucommiae</name>
    <dbReference type="NCBI Taxonomy" id="2831970"/>
    <lineage>
        <taxon>Bacteria</taxon>
        <taxon>Bacillati</taxon>
        <taxon>Actinomycetota</taxon>
        <taxon>Actinomycetes</taxon>
        <taxon>Streptosporangiales</taxon>
        <taxon>Nocardiopsidaceae</taxon>
        <taxon>Nocardiopsis</taxon>
    </lineage>
</organism>
<dbReference type="KEGG" id="nec:KGD82_10090"/>
<dbReference type="Proteomes" id="UP000682416">
    <property type="component" value="Chromosome"/>
</dbReference>
<dbReference type="AlphaFoldDB" id="A0A975QKY7"/>
<dbReference type="Gene3D" id="2.40.128.290">
    <property type="entry name" value="Uncharacterised protein Atu4866, PF11512"/>
    <property type="match status" value="1"/>
</dbReference>
<proteinExistence type="predicted"/>
<dbReference type="Pfam" id="PF11512">
    <property type="entry name" value="Atu4866"/>
    <property type="match status" value="1"/>
</dbReference>
<reference evidence="1" key="1">
    <citation type="submission" date="2021-05" db="EMBL/GenBank/DDBJ databases">
        <authorList>
            <person name="Kaiqin L."/>
            <person name="Jian G."/>
        </authorList>
    </citation>
    <scope>NUCLEOTIDE SEQUENCE</scope>
    <source>
        <strain evidence="1">HDS5</strain>
    </source>
</reference>
<dbReference type="InterPro" id="IPR020955">
    <property type="entry name" value="Uncharacterised_Atu4866"/>
</dbReference>
<sequence>MKEPVHDPLHPRTGLWVEENGFVRQELLPNGRYDEARGDRESAYTGRYWVDGSRIDYLDDLGFWAFGEFDGDVLHHAGYRFTRR</sequence>